<evidence type="ECO:0000313" key="2">
    <source>
        <dbReference type="EMBL" id="MBG9985443.1"/>
    </source>
</evidence>
<feature type="transmembrane region" description="Helical" evidence="1">
    <location>
        <begin position="65"/>
        <end position="86"/>
    </location>
</feature>
<keyword evidence="1" id="KW-0812">Transmembrane</keyword>
<keyword evidence="1" id="KW-0472">Membrane</keyword>
<dbReference type="RefSeq" id="WP_197113702.1">
    <property type="nucleotide sequence ID" value="NZ_JACBXQ010000001.1"/>
</dbReference>
<evidence type="ECO:0000256" key="1">
    <source>
        <dbReference type="SAM" id="Phobius"/>
    </source>
</evidence>
<dbReference type="InterPro" id="IPR010718">
    <property type="entry name" value="DUF1294"/>
</dbReference>
<dbReference type="Pfam" id="PF06961">
    <property type="entry name" value="DUF1294"/>
    <property type="match status" value="1"/>
</dbReference>
<sequence>MNHFLLIALGLWNFIVFLNYGYDKRQAKLQAWRLSEKHLLTITLLFGGIGAFFAIQFFRHKTQKSIFLASSLFSILITVVLIGVIYSK</sequence>
<proteinExistence type="predicted"/>
<organism evidence="2 3">
    <name type="scientific">Facklamia lactis</name>
    <dbReference type="NCBI Taxonomy" id="2749967"/>
    <lineage>
        <taxon>Bacteria</taxon>
        <taxon>Bacillati</taxon>
        <taxon>Bacillota</taxon>
        <taxon>Bacilli</taxon>
        <taxon>Lactobacillales</taxon>
        <taxon>Aerococcaceae</taxon>
        <taxon>Facklamia</taxon>
    </lineage>
</organism>
<dbReference type="EMBL" id="JACBXQ010000001">
    <property type="protein sequence ID" value="MBG9985443.1"/>
    <property type="molecule type" value="Genomic_DNA"/>
</dbReference>
<feature type="transmembrane region" description="Helical" evidence="1">
    <location>
        <begin position="38"/>
        <end position="59"/>
    </location>
</feature>
<keyword evidence="3" id="KW-1185">Reference proteome</keyword>
<keyword evidence="1" id="KW-1133">Transmembrane helix</keyword>
<comment type="caution">
    <text evidence="2">The sequence shown here is derived from an EMBL/GenBank/DDBJ whole genome shotgun (WGS) entry which is preliminary data.</text>
</comment>
<accession>A0ABS0LMQ2</accession>
<dbReference type="Proteomes" id="UP000721415">
    <property type="component" value="Unassembled WGS sequence"/>
</dbReference>
<evidence type="ECO:0000313" key="3">
    <source>
        <dbReference type="Proteomes" id="UP000721415"/>
    </source>
</evidence>
<feature type="transmembrane region" description="Helical" evidence="1">
    <location>
        <begin position="6"/>
        <end position="22"/>
    </location>
</feature>
<name>A0ABS0LMQ2_9LACT</name>
<protein>
    <submittedName>
        <fullName evidence="2">DUF1294 domain-containing protein</fullName>
    </submittedName>
</protein>
<reference evidence="2 3" key="1">
    <citation type="submission" date="2020-07" db="EMBL/GenBank/DDBJ databases">
        <title>Facklamia lactis sp. nov., isolated from raw milk.</title>
        <authorList>
            <person name="Doll E.V."/>
            <person name="Huptas C."/>
            <person name="Staib L."/>
            <person name="Wenning M."/>
            <person name="Scherer S."/>
        </authorList>
    </citation>
    <scope>NUCLEOTIDE SEQUENCE [LARGE SCALE GENOMIC DNA]</scope>
    <source>
        <strain evidence="2 3">DSM 111018</strain>
    </source>
</reference>
<gene>
    <name evidence="2" type="ORF">HZY91_00875</name>
</gene>